<organism evidence="2 3">
    <name type="scientific">Onychostoma macrolepis</name>
    <dbReference type="NCBI Taxonomy" id="369639"/>
    <lineage>
        <taxon>Eukaryota</taxon>
        <taxon>Metazoa</taxon>
        <taxon>Chordata</taxon>
        <taxon>Craniata</taxon>
        <taxon>Vertebrata</taxon>
        <taxon>Euteleostomi</taxon>
        <taxon>Actinopterygii</taxon>
        <taxon>Neopterygii</taxon>
        <taxon>Teleostei</taxon>
        <taxon>Ostariophysi</taxon>
        <taxon>Cypriniformes</taxon>
        <taxon>Cyprinidae</taxon>
        <taxon>Acrossocheilinae</taxon>
        <taxon>Onychostoma</taxon>
    </lineage>
</organism>
<reference evidence="2 3" key="1">
    <citation type="submission" date="2020-04" db="EMBL/GenBank/DDBJ databases">
        <title>Chromosome-level genome assembly of a cyprinid fish Onychostoma macrolepis by integration of Nanopore Sequencing, Bionano and Hi-C technology.</title>
        <authorList>
            <person name="Wang D."/>
        </authorList>
    </citation>
    <scope>NUCLEOTIDE SEQUENCE [LARGE SCALE GENOMIC DNA]</scope>
    <source>
        <strain evidence="2">SWU-2019</strain>
        <tissue evidence="2">Muscle</tissue>
    </source>
</reference>
<feature type="region of interest" description="Disordered" evidence="1">
    <location>
        <begin position="1"/>
        <end position="66"/>
    </location>
</feature>
<evidence type="ECO:0000313" key="2">
    <source>
        <dbReference type="EMBL" id="KAF4101545.1"/>
    </source>
</evidence>
<evidence type="ECO:0000313" key="3">
    <source>
        <dbReference type="Proteomes" id="UP000579812"/>
    </source>
</evidence>
<accession>A0A7J6C4J5</accession>
<gene>
    <name evidence="2" type="ORF">G5714_017977</name>
</gene>
<name>A0A7J6C4J5_9TELE</name>
<sequence length="66" mass="7208">MRARRSLDSAVGQHLKTSSPLARRSSWRSAWDGESDGDGLPTTKGCERRIAGEESLPAHSDRMEPG</sequence>
<keyword evidence="3" id="KW-1185">Reference proteome</keyword>
<dbReference type="Proteomes" id="UP000579812">
    <property type="component" value="Unassembled WGS sequence"/>
</dbReference>
<protein>
    <submittedName>
        <fullName evidence="2">Uncharacterized protein</fullName>
    </submittedName>
</protein>
<dbReference type="AlphaFoldDB" id="A0A7J6C4J5"/>
<dbReference type="EMBL" id="JAAMOB010000018">
    <property type="protein sequence ID" value="KAF4101545.1"/>
    <property type="molecule type" value="Genomic_DNA"/>
</dbReference>
<proteinExistence type="predicted"/>
<comment type="caution">
    <text evidence="2">The sequence shown here is derived from an EMBL/GenBank/DDBJ whole genome shotgun (WGS) entry which is preliminary data.</text>
</comment>
<evidence type="ECO:0000256" key="1">
    <source>
        <dbReference type="SAM" id="MobiDB-lite"/>
    </source>
</evidence>